<evidence type="ECO:0000313" key="2">
    <source>
        <dbReference type="EMBL" id="SEL02777.1"/>
    </source>
</evidence>
<protein>
    <submittedName>
        <fullName evidence="2">Uncharacterized protein</fullName>
    </submittedName>
</protein>
<dbReference type="Proteomes" id="UP000199297">
    <property type="component" value="Unassembled WGS sequence"/>
</dbReference>
<keyword evidence="1" id="KW-0472">Membrane</keyword>
<keyword evidence="3" id="KW-1185">Reference proteome</keyword>
<accession>A0A1H7LWU1</accession>
<evidence type="ECO:0000313" key="3">
    <source>
        <dbReference type="Proteomes" id="UP000199297"/>
    </source>
</evidence>
<reference evidence="3" key="1">
    <citation type="submission" date="2016-10" db="EMBL/GenBank/DDBJ databases">
        <authorList>
            <person name="Varghese N."/>
            <person name="Submissions S."/>
        </authorList>
    </citation>
    <scope>NUCLEOTIDE SEQUENCE [LARGE SCALE GENOMIC DNA]</scope>
    <source>
        <strain evidence="3">CGMCC 1.9127</strain>
    </source>
</reference>
<organism evidence="2 3">
    <name type="scientific">Colwellia chukchiensis</name>
    <dbReference type="NCBI Taxonomy" id="641665"/>
    <lineage>
        <taxon>Bacteria</taxon>
        <taxon>Pseudomonadati</taxon>
        <taxon>Pseudomonadota</taxon>
        <taxon>Gammaproteobacteria</taxon>
        <taxon>Alteromonadales</taxon>
        <taxon>Colwelliaceae</taxon>
        <taxon>Colwellia</taxon>
    </lineage>
</organism>
<keyword evidence="1" id="KW-1133">Transmembrane helix</keyword>
<feature type="transmembrane region" description="Helical" evidence="1">
    <location>
        <begin position="12"/>
        <end position="31"/>
    </location>
</feature>
<gene>
    <name evidence="2" type="ORF">SAMN05216262_1056</name>
</gene>
<keyword evidence="1" id="KW-0812">Transmembrane</keyword>
<proteinExistence type="predicted"/>
<sequence length="153" mass="17409">MNTLPTTRVKTLPTKIIIFIVSYCLIVWTSYANSAKDKELIIVVDPVSHCAVNVVPSDNESNCAILYPVGKNPCKNDAECVCSQKEKYISWRTSNADEFNIHFTDGSPFKRCQYRAERGEKLRCKIKNKGDYYYEVNVKGCATNPYDPRIVVQ</sequence>
<dbReference type="AlphaFoldDB" id="A0A1H7LWU1"/>
<name>A0A1H7LWU1_9GAMM</name>
<evidence type="ECO:0000256" key="1">
    <source>
        <dbReference type="SAM" id="Phobius"/>
    </source>
</evidence>
<dbReference type="EMBL" id="FOBI01000005">
    <property type="protein sequence ID" value="SEL02777.1"/>
    <property type="molecule type" value="Genomic_DNA"/>
</dbReference>
<dbReference type="RefSeq" id="WP_085284674.1">
    <property type="nucleotide sequence ID" value="NZ_FOBI01000005.1"/>
</dbReference>
<dbReference type="OrthoDB" id="6272629at2"/>